<evidence type="ECO:0000313" key="3">
    <source>
        <dbReference type="Proteomes" id="UP000800097"/>
    </source>
</evidence>
<evidence type="ECO:0000313" key="2">
    <source>
        <dbReference type="EMBL" id="KAF2278181.1"/>
    </source>
</evidence>
<dbReference type="RefSeq" id="XP_033655720.1">
    <property type="nucleotide sequence ID" value="XM_033802155.1"/>
</dbReference>
<dbReference type="GeneID" id="54555330"/>
<feature type="compositionally biased region" description="Acidic residues" evidence="1">
    <location>
        <begin position="349"/>
        <end position="376"/>
    </location>
</feature>
<accession>A0A6A6JNI5</accession>
<organism evidence="2 3">
    <name type="scientific">Westerdykella ornata</name>
    <dbReference type="NCBI Taxonomy" id="318751"/>
    <lineage>
        <taxon>Eukaryota</taxon>
        <taxon>Fungi</taxon>
        <taxon>Dikarya</taxon>
        <taxon>Ascomycota</taxon>
        <taxon>Pezizomycotina</taxon>
        <taxon>Dothideomycetes</taxon>
        <taxon>Pleosporomycetidae</taxon>
        <taxon>Pleosporales</taxon>
        <taxon>Sporormiaceae</taxon>
        <taxon>Westerdykella</taxon>
    </lineage>
</organism>
<dbReference type="Proteomes" id="UP000800097">
    <property type="component" value="Unassembled WGS sequence"/>
</dbReference>
<evidence type="ECO:0008006" key="4">
    <source>
        <dbReference type="Google" id="ProtNLM"/>
    </source>
</evidence>
<name>A0A6A6JNI5_WESOR</name>
<feature type="region of interest" description="Disordered" evidence="1">
    <location>
        <begin position="349"/>
        <end position="390"/>
    </location>
</feature>
<proteinExistence type="predicted"/>
<dbReference type="OrthoDB" id="3736456at2759"/>
<gene>
    <name evidence="2" type="ORF">EI97DRAFT_486220</name>
</gene>
<sequence length="390" mass="44543">MQDEGGDLDIDALQLSKVATPPLRWMRESEQACQPRPRELSKLEKLPAEIRHKIFSYLGIPEGSHIWIDCHGNSWECGGRAHPPDTAGCQHRYKVLGVTPKLWWSKPISFKFECGAGSMKYYIRSSHTIPWALLRVCKSIRSELIHLLFHLTPVELRDEVGSLPTQYYDKSSERLAPSAFNPSTRKIPALGYATECFPPPAWLILMTKIHLVGSPGTTFPLHMRRDWRSEHRRLTREAETLLFIADHCPELVELQTNFFKIYRPLVASTEHNHQASHLPELSLQSLLDIAVQACLQVVAKCSKLEKLVLEDGFKEWLREELLELDLKGVPMGLREELAERWLRRVSEELADSDNDDNGYEDVDSDSDDNGYEDVDSDGEHNGHEDADDEL</sequence>
<evidence type="ECO:0000256" key="1">
    <source>
        <dbReference type="SAM" id="MobiDB-lite"/>
    </source>
</evidence>
<keyword evidence="3" id="KW-1185">Reference proteome</keyword>
<reference evidence="2" key="1">
    <citation type="journal article" date="2020" name="Stud. Mycol.">
        <title>101 Dothideomycetes genomes: a test case for predicting lifestyles and emergence of pathogens.</title>
        <authorList>
            <person name="Haridas S."/>
            <person name="Albert R."/>
            <person name="Binder M."/>
            <person name="Bloem J."/>
            <person name="Labutti K."/>
            <person name="Salamov A."/>
            <person name="Andreopoulos B."/>
            <person name="Baker S."/>
            <person name="Barry K."/>
            <person name="Bills G."/>
            <person name="Bluhm B."/>
            <person name="Cannon C."/>
            <person name="Castanera R."/>
            <person name="Culley D."/>
            <person name="Daum C."/>
            <person name="Ezra D."/>
            <person name="Gonzalez J."/>
            <person name="Henrissat B."/>
            <person name="Kuo A."/>
            <person name="Liang C."/>
            <person name="Lipzen A."/>
            <person name="Lutzoni F."/>
            <person name="Magnuson J."/>
            <person name="Mondo S."/>
            <person name="Nolan M."/>
            <person name="Ohm R."/>
            <person name="Pangilinan J."/>
            <person name="Park H.-J."/>
            <person name="Ramirez L."/>
            <person name="Alfaro M."/>
            <person name="Sun H."/>
            <person name="Tritt A."/>
            <person name="Yoshinaga Y."/>
            <person name="Zwiers L.-H."/>
            <person name="Turgeon B."/>
            <person name="Goodwin S."/>
            <person name="Spatafora J."/>
            <person name="Crous P."/>
            <person name="Grigoriev I."/>
        </authorList>
    </citation>
    <scope>NUCLEOTIDE SEQUENCE</scope>
    <source>
        <strain evidence="2">CBS 379.55</strain>
    </source>
</reference>
<dbReference type="EMBL" id="ML986488">
    <property type="protein sequence ID" value="KAF2278181.1"/>
    <property type="molecule type" value="Genomic_DNA"/>
</dbReference>
<protein>
    <recommendedName>
        <fullName evidence="4">F-box domain-containing protein</fullName>
    </recommendedName>
</protein>
<dbReference type="AlphaFoldDB" id="A0A6A6JNI5"/>